<proteinExistence type="predicted"/>
<dbReference type="AlphaFoldDB" id="A0A2P6PIE6"/>
<organism evidence="3 4">
    <name type="scientific">Rosa chinensis</name>
    <name type="common">China rose</name>
    <dbReference type="NCBI Taxonomy" id="74649"/>
    <lineage>
        <taxon>Eukaryota</taxon>
        <taxon>Viridiplantae</taxon>
        <taxon>Streptophyta</taxon>
        <taxon>Embryophyta</taxon>
        <taxon>Tracheophyta</taxon>
        <taxon>Spermatophyta</taxon>
        <taxon>Magnoliopsida</taxon>
        <taxon>eudicotyledons</taxon>
        <taxon>Gunneridae</taxon>
        <taxon>Pentapetalae</taxon>
        <taxon>rosids</taxon>
        <taxon>fabids</taxon>
        <taxon>Rosales</taxon>
        <taxon>Rosaceae</taxon>
        <taxon>Rosoideae</taxon>
        <taxon>Rosoideae incertae sedis</taxon>
        <taxon>Rosa</taxon>
    </lineage>
</organism>
<dbReference type="InterPro" id="IPR026961">
    <property type="entry name" value="PGG_dom"/>
</dbReference>
<dbReference type="PANTHER" id="PTHR24177">
    <property type="entry name" value="CASKIN"/>
    <property type="match status" value="1"/>
</dbReference>
<dbReference type="Gramene" id="PRQ21703">
    <property type="protein sequence ID" value="PRQ21703"/>
    <property type="gene ID" value="RchiOBHm_Chr7g0242161"/>
</dbReference>
<evidence type="ECO:0000259" key="2">
    <source>
        <dbReference type="Pfam" id="PF13962"/>
    </source>
</evidence>
<evidence type="ECO:0000256" key="1">
    <source>
        <dbReference type="SAM" id="Phobius"/>
    </source>
</evidence>
<keyword evidence="1" id="KW-1133">Transmembrane helix</keyword>
<dbReference type="Pfam" id="PF13962">
    <property type="entry name" value="PGG"/>
    <property type="match status" value="1"/>
</dbReference>
<feature type="domain" description="PGG" evidence="2">
    <location>
        <begin position="41"/>
        <end position="153"/>
    </location>
</feature>
<sequence length="207" mass="22766">MDLEVESIVPVEMHESLNTSHMTPRELFTKNHEKLMNNAEKSIKETATSCTVVAALIVTIMFAVAFTAPGGSDSNTGLPIFMDKKLFKIFIISDVISLVTSTTSVIIFLGILTSRYAEDDFLASLPTKMMIGLSTLFLSISAMMIAFSAAVIVMTGDNGNSKTFIGNLLLAFLPITISIWMQFSLIVEIFISTYGPGIFNKKVRPWY</sequence>
<accession>A0A2P6PIE6</accession>
<protein>
    <submittedName>
        <fullName evidence="3">Putative PGG domain-containing protein</fullName>
    </submittedName>
</protein>
<comment type="caution">
    <text evidence="3">The sequence shown here is derived from an EMBL/GenBank/DDBJ whole genome shotgun (WGS) entry which is preliminary data.</text>
</comment>
<evidence type="ECO:0000313" key="3">
    <source>
        <dbReference type="EMBL" id="PRQ21703.1"/>
    </source>
</evidence>
<reference evidence="3 4" key="1">
    <citation type="journal article" date="2018" name="Nat. Genet.">
        <title>The Rosa genome provides new insights in the design of modern roses.</title>
        <authorList>
            <person name="Bendahmane M."/>
        </authorList>
    </citation>
    <scope>NUCLEOTIDE SEQUENCE [LARGE SCALE GENOMIC DNA]</scope>
    <source>
        <strain evidence="4">cv. Old Blush</strain>
    </source>
</reference>
<gene>
    <name evidence="3" type="ORF">RchiOBHm_Chr7g0242161</name>
</gene>
<dbReference type="PANTHER" id="PTHR24177:SF329">
    <property type="entry name" value="ANKYRIN REPEAT PROTEIN"/>
    <property type="match status" value="1"/>
</dbReference>
<keyword evidence="1" id="KW-0472">Membrane</keyword>
<evidence type="ECO:0000313" key="4">
    <source>
        <dbReference type="Proteomes" id="UP000238479"/>
    </source>
</evidence>
<dbReference type="OMA" id="MITFCAC"/>
<feature type="transmembrane region" description="Helical" evidence="1">
    <location>
        <begin position="133"/>
        <end position="156"/>
    </location>
</feature>
<dbReference type="STRING" id="74649.A0A2P6PIE6"/>
<name>A0A2P6PIE6_ROSCH</name>
<feature type="transmembrane region" description="Helical" evidence="1">
    <location>
        <begin position="46"/>
        <end position="66"/>
    </location>
</feature>
<dbReference type="EMBL" id="PDCK01000045">
    <property type="protein sequence ID" value="PRQ21703.1"/>
    <property type="molecule type" value="Genomic_DNA"/>
</dbReference>
<dbReference type="Proteomes" id="UP000238479">
    <property type="component" value="Chromosome 7"/>
</dbReference>
<dbReference type="GO" id="GO:0016020">
    <property type="term" value="C:membrane"/>
    <property type="evidence" value="ECO:0007669"/>
    <property type="project" value="TreeGrafter"/>
</dbReference>
<keyword evidence="4" id="KW-1185">Reference proteome</keyword>
<feature type="transmembrane region" description="Helical" evidence="1">
    <location>
        <begin position="86"/>
        <end position="112"/>
    </location>
</feature>
<feature type="transmembrane region" description="Helical" evidence="1">
    <location>
        <begin position="168"/>
        <end position="191"/>
    </location>
</feature>
<keyword evidence="1" id="KW-0812">Transmembrane</keyword>